<organism evidence="1 2">
    <name type="scientific">Pseudoalteromonas agarivorans DSM 14585</name>
    <dbReference type="NCBI Taxonomy" id="1312369"/>
    <lineage>
        <taxon>Bacteria</taxon>
        <taxon>Pseudomonadati</taxon>
        <taxon>Pseudomonadota</taxon>
        <taxon>Gammaproteobacteria</taxon>
        <taxon>Alteromonadales</taxon>
        <taxon>Pseudoalteromonadaceae</taxon>
        <taxon>Pseudoalteromonas</taxon>
    </lineage>
</organism>
<dbReference type="Proteomes" id="UP000217277">
    <property type="component" value="Chromosome I"/>
</dbReference>
<proteinExistence type="predicted"/>
<reference evidence="1" key="1">
    <citation type="submission" date="2015-03" db="EMBL/GenBank/DDBJ databases">
        <authorList>
            <person name="Xie B.-B."/>
            <person name="Rong J.-C."/>
            <person name="Qin Q.-L."/>
            <person name="Zhang Y.-Z."/>
        </authorList>
    </citation>
    <scope>NUCLEOTIDE SEQUENCE</scope>
    <source>
        <strain evidence="1">DSM 14585</strain>
    </source>
</reference>
<accession>A0ACA8DZQ0</accession>
<evidence type="ECO:0000313" key="2">
    <source>
        <dbReference type="Proteomes" id="UP000217277"/>
    </source>
</evidence>
<sequence length="37" mass="4185">MVNYLALVILFLINALRLVEAKFFAYSELGIEIVPNS</sequence>
<dbReference type="EMBL" id="CP011011">
    <property type="protein sequence ID" value="ATC83411.1"/>
    <property type="molecule type" value="Genomic_DNA"/>
</dbReference>
<protein>
    <submittedName>
        <fullName evidence="1">Uncharacterized protein</fullName>
    </submittedName>
</protein>
<keyword evidence="2" id="KW-1185">Reference proteome</keyword>
<gene>
    <name evidence="1" type="ORF">PAGA_a3243</name>
</gene>
<name>A0ACA8DZQ0_9GAMM</name>
<evidence type="ECO:0000313" key="1">
    <source>
        <dbReference type="EMBL" id="ATC83411.1"/>
    </source>
</evidence>